<dbReference type="PROSITE" id="PS00445">
    <property type="entry name" value="FGGY_KINASES_2"/>
    <property type="match status" value="1"/>
</dbReference>
<dbReference type="InterPro" id="IPR018485">
    <property type="entry name" value="FGGY_C"/>
</dbReference>
<dbReference type="InterPro" id="IPR018483">
    <property type="entry name" value="Carb_kinase_FGGY_CS"/>
</dbReference>
<evidence type="ECO:0000313" key="8">
    <source>
        <dbReference type="Proteomes" id="UP000305709"/>
    </source>
</evidence>
<keyword evidence="3 4" id="KW-0418">Kinase</keyword>
<evidence type="ECO:0000259" key="6">
    <source>
        <dbReference type="Pfam" id="PF02782"/>
    </source>
</evidence>
<feature type="domain" description="Carbohydrate kinase FGGY N-terminal" evidence="5">
    <location>
        <begin position="12"/>
        <end position="255"/>
    </location>
</feature>
<evidence type="ECO:0000313" key="7">
    <source>
        <dbReference type="EMBL" id="TNC72733.1"/>
    </source>
</evidence>
<gene>
    <name evidence="7" type="ORF">FHG71_07450</name>
</gene>
<organism evidence="7 8">
    <name type="scientific">Rubellimicrobium roseum</name>
    <dbReference type="NCBI Taxonomy" id="687525"/>
    <lineage>
        <taxon>Bacteria</taxon>
        <taxon>Pseudomonadati</taxon>
        <taxon>Pseudomonadota</taxon>
        <taxon>Alphaproteobacteria</taxon>
        <taxon>Rhodobacterales</taxon>
        <taxon>Roseobacteraceae</taxon>
        <taxon>Rubellimicrobium</taxon>
    </lineage>
</organism>
<feature type="domain" description="Carbohydrate kinase FGGY C-terminal" evidence="6">
    <location>
        <begin position="294"/>
        <end position="462"/>
    </location>
</feature>
<dbReference type="AlphaFoldDB" id="A0A5C4NDP6"/>
<dbReference type="GO" id="GO:0016301">
    <property type="term" value="F:kinase activity"/>
    <property type="evidence" value="ECO:0007669"/>
    <property type="project" value="UniProtKB-KW"/>
</dbReference>
<dbReference type="InterPro" id="IPR018484">
    <property type="entry name" value="FGGY_N"/>
</dbReference>
<keyword evidence="2 4" id="KW-0808">Transferase</keyword>
<dbReference type="GO" id="GO:0005975">
    <property type="term" value="P:carbohydrate metabolic process"/>
    <property type="evidence" value="ECO:0007669"/>
    <property type="project" value="InterPro"/>
</dbReference>
<dbReference type="InterPro" id="IPR043129">
    <property type="entry name" value="ATPase_NBD"/>
</dbReference>
<accession>A0A5C4NDP6</accession>
<sequence>MVLREEPMQDHVIGVDIGTTGTKAGIYDRDGRLKGEAFEESILHYPQPGLVEQDPEDIFTSVVNTVRTAMERAGLAPERIAALALDGQMAGLMGIDADWSPVTHYDSWLDTRCAPWLAELRPYEEEIILTCGMALAFNHAPKLLYWRDQPDVWNRVASFIQPAAYVAGKLAGLKGRDAFMDRTYIVFSGFGSGETFTWNESLLAQFGLTTEKLPRICEPWDIVGHLLPDWAAKMNLPPGLPIAAGCGDQSANVLGGGLVDPGSVFDTSGTAAVFATVIDRFGTDTTYRCLMTCPHVVPGLYFPMAYVAGGGLNLRWFRDALSPLEKAEWEEQGANPYDELAKAAGEIPPGSEKLIFLPHLSGRNTPNDPDMRGAFLGLTWRHEKPHMVRAIMESIAYEYALYLRAVREIAPGYDPKFAVNIGGGARSEVLRQIKADALGLEYRCMDREEFGTLGAAIVAGHAVGLFPDLPGTARRFAGETRPVAQARPERTRAYEAYVDAYIDALQSLSPFFSRMSSSLPDATYNI</sequence>
<protein>
    <submittedName>
        <fullName evidence="7">Xylulose kinase</fullName>
    </submittedName>
</protein>
<comment type="caution">
    <text evidence="7">The sequence shown here is derived from an EMBL/GenBank/DDBJ whole genome shotgun (WGS) entry which is preliminary data.</text>
</comment>
<keyword evidence="8" id="KW-1185">Reference proteome</keyword>
<dbReference type="Proteomes" id="UP000305709">
    <property type="component" value="Unassembled WGS sequence"/>
</dbReference>
<dbReference type="GO" id="GO:0016773">
    <property type="term" value="F:phosphotransferase activity, alcohol group as acceptor"/>
    <property type="evidence" value="ECO:0007669"/>
    <property type="project" value="InterPro"/>
</dbReference>
<evidence type="ECO:0000259" key="5">
    <source>
        <dbReference type="Pfam" id="PF00370"/>
    </source>
</evidence>
<name>A0A5C4NDP6_9RHOB</name>
<dbReference type="EMBL" id="VDFV01000006">
    <property type="protein sequence ID" value="TNC72733.1"/>
    <property type="molecule type" value="Genomic_DNA"/>
</dbReference>
<reference evidence="7 8" key="1">
    <citation type="submission" date="2019-06" db="EMBL/GenBank/DDBJ databases">
        <authorList>
            <person name="Jiang L."/>
        </authorList>
    </citation>
    <scope>NUCLEOTIDE SEQUENCE [LARGE SCALE GENOMIC DNA]</scope>
    <source>
        <strain evidence="7 8">YIM 48858</strain>
    </source>
</reference>
<dbReference type="Gene3D" id="3.30.420.40">
    <property type="match status" value="2"/>
</dbReference>
<dbReference type="InterPro" id="IPR000577">
    <property type="entry name" value="Carb_kinase_FGGY"/>
</dbReference>
<evidence type="ECO:0000256" key="2">
    <source>
        <dbReference type="ARBA" id="ARBA00022679"/>
    </source>
</evidence>
<dbReference type="PANTHER" id="PTHR43095">
    <property type="entry name" value="SUGAR KINASE"/>
    <property type="match status" value="1"/>
</dbReference>
<evidence type="ECO:0000256" key="1">
    <source>
        <dbReference type="ARBA" id="ARBA00009156"/>
    </source>
</evidence>
<dbReference type="Pfam" id="PF02782">
    <property type="entry name" value="FGGY_C"/>
    <property type="match status" value="1"/>
</dbReference>
<proteinExistence type="inferred from homology"/>
<dbReference type="SUPFAM" id="SSF53067">
    <property type="entry name" value="Actin-like ATPase domain"/>
    <property type="match status" value="2"/>
</dbReference>
<dbReference type="CDD" id="cd00366">
    <property type="entry name" value="ASKHA_NBD_FGGY"/>
    <property type="match status" value="1"/>
</dbReference>
<evidence type="ECO:0000256" key="3">
    <source>
        <dbReference type="ARBA" id="ARBA00022777"/>
    </source>
</evidence>
<dbReference type="PIRSF" id="PIRSF000538">
    <property type="entry name" value="GlpK"/>
    <property type="match status" value="1"/>
</dbReference>
<dbReference type="Pfam" id="PF00370">
    <property type="entry name" value="FGGY_N"/>
    <property type="match status" value="1"/>
</dbReference>
<dbReference type="OrthoDB" id="9805576at2"/>
<evidence type="ECO:0000256" key="4">
    <source>
        <dbReference type="RuleBase" id="RU003733"/>
    </source>
</evidence>
<dbReference type="InterPro" id="IPR050406">
    <property type="entry name" value="FGGY_Carb_Kinase"/>
</dbReference>
<comment type="similarity">
    <text evidence="1 4">Belongs to the FGGY kinase family.</text>
</comment>